<dbReference type="GO" id="GO:0034626">
    <property type="term" value="P:fatty acid elongation, polyunsaturated fatty acid"/>
    <property type="evidence" value="ECO:0007669"/>
    <property type="project" value="TreeGrafter"/>
</dbReference>
<feature type="transmembrane region" description="Helical" evidence="10">
    <location>
        <begin position="179"/>
        <end position="199"/>
    </location>
</feature>
<evidence type="ECO:0000256" key="6">
    <source>
        <dbReference type="ARBA" id="ARBA00022989"/>
    </source>
</evidence>
<dbReference type="GO" id="GO:0009922">
    <property type="term" value="F:fatty acid elongase activity"/>
    <property type="evidence" value="ECO:0007669"/>
    <property type="project" value="UniProtKB-EC"/>
</dbReference>
<dbReference type="PANTHER" id="PTHR11157:SF69">
    <property type="entry name" value="ELONGATION OF VERY LONG CHAIN FATTY ACIDS PROTEIN 7"/>
    <property type="match status" value="1"/>
</dbReference>
<feature type="transmembrane region" description="Helical" evidence="10">
    <location>
        <begin position="73"/>
        <end position="96"/>
    </location>
</feature>
<evidence type="ECO:0000256" key="11">
    <source>
        <dbReference type="SAM" id="MobiDB-lite"/>
    </source>
</evidence>
<keyword evidence="7 10" id="KW-0443">Lipid metabolism</keyword>
<feature type="transmembrane region" description="Helical" evidence="10">
    <location>
        <begin position="147"/>
        <end position="167"/>
    </location>
</feature>
<comment type="subcellular location">
    <subcellularLocation>
        <location evidence="1">Membrane</location>
        <topology evidence="1">Multi-pass membrane protein</topology>
    </subcellularLocation>
</comment>
<dbReference type="EMBL" id="JAFNEN010000115">
    <property type="protein sequence ID" value="KAG8193726.1"/>
    <property type="molecule type" value="Genomic_DNA"/>
</dbReference>
<keyword evidence="13" id="KW-1185">Reference proteome</keyword>
<dbReference type="GO" id="GO:0034625">
    <property type="term" value="P:fatty acid elongation, monounsaturated fatty acid"/>
    <property type="evidence" value="ECO:0007669"/>
    <property type="project" value="TreeGrafter"/>
</dbReference>
<evidence type="ECO:0000256" key="8">
    <source>
        <dbReference type="ARBA" id="ARBA00023136"/>
    </source>
</evidence>
<reference evidence="12 13" key="1">
    <citation type="journal article" date="2022" name="Nat. Ecol. Evol.">
        <title>A masculinizing supergene underlies an exaggerated male reproductive morph in a spider.</title>
        <authorList>
            <person name="Hendrickx F."/>
            <person name="De Corte Z."/>
            <person name="Sonet G."/>
            <person name="Van Belleghem S.M."/>
            <person name="Kostlbacher S."/>
            <person name="Vangestel C."/>
        </authorList>
    </citation>
    <scope>NUCLEOTIDE SEQUENCE [LARGE SCALE GENOMIC DNA]</scope>
    <source>
        <strain evidence="12">W744_W776</strain>
    </source>
</reference>
<dbReference type="GO" id="GO:0030148">
    <property type="term" value="P:sphingolipid biosynthetic process"/>
    <property type="evidence" value="ECO:0007669"/>
    <property type="project" value="TreeGrafter"/>
</dbReference>
<dbReference type="EC" id="2.3.1.199" evidence="10"/>
<feature type="transmembrane region" description="Helical" evidence="10">
    <location>
        <begin position="211"/>
        <end position="231"/>
    </location>
</feature>
<protein>
    <recommendedName>
        <fullName evidence="10">Elongation of very long chain fatty acids protein</fullName>
        <ecNumber evidence="10">2.3.1.199</ecNumber>
    </recommendedName>
    <alternativeName>
        <fullName evidence="10">Very-long-chain 3-oxoacyl-CoA synthase</fullName>
    </alternativeName>
</protein>
<dbReference type="PANTHER" id="PTHR11157">
    <property type="entry name" value="FATTY ACID ACYL TRANSFERASE-RELATED"/>
    <property type="match status" value="1"/>
</dbReference>
<proteinExistence type="inferred from homology"/>
<feature type="region of interest" description="Disordered" evidence="11">
    <location>
        <begin position="267"/>
        <end position="315"/>
    </location>
</feature>
<evidence type="ECO:0000313" key="12">
    <source>
        <dbReference type="EMBL" id="KAG8193726.1"/>
    </source>
</evidence>
<dbReference type="InterPro" id="IPR002076">
    <property type="entry name" value="ELO_fam"/>
</dbReference>
<evidence type="ECO:0000256" key="1">
    <source>
        <dbReference type="ARBA" id="ARBA00004141"/>
    </source>
</evidence>
<evidence type="ECO:0000256" key="5">
    <source>
        <dbReference type="ARBA" id="ARBA00022832"/>
    </source>
</evidence>
<evidence type="ECO:0000256" key="9">
    <source>
        <dbReference type="ARBA" id="ARBA00023160"/>
    </source>
</evidence>
<keyword evidence="5 10" id="KW-0276">Fatty acid metabolism</keyword>
<evidence type="ECO:0000313" key="13">
    <source>
        <dbReference type="Proteomes" id="UP000827092"/>
    </source>
</evidence>
<comment type="caution">
    <text evidence="12">The sequence shown here is derived from an EMBL/GenBank/DDBJ whole genome shotgun (WGS) entry which is preliminary data.</text>
</comment>
<dbReference type="GO" id="GO:0019367">
    <property type="term" value="P:fatty acid elongation, saturated fatty acid"/>
    <property type="evidence" value="ECO:0007669"/>
    <property type="project" value="TreeGrafter"/>
</dbReference>
<accession>A0AAV6VDE7</accession>
<comment type="catalytic activity">
    <reaction evidence="10">
        <text>a very-long-chain acyl-CoA + malonyl-CoA + H(+) = a very-long-chain 3-oxoacyl-CoA + CO2 + CoA</text>
        <dbReference type="Rhea" id="RHEA:32727"/>
        <dbReference type="ChEBI" id="CHEBI:15378"/>
        <dbReference type="ChEBI" id="CHEBI:16526"/>
        <dbReference type="ChEBI" id="CHEBI:57287"/>
        <dbReference type="ChEBI" id="CHEBI:57384"/>
        <dbReference type="ChEBI" id="CHEBI:90725"/>
        <dbReference type="ChEBI" id="CHEBI:90736"/>
        <dbReference type="EC" id="2.3.1.199"/>
    </reaction>
</comment>
<keyword evidence="9 10" id="KW-0275">Fatty acid biosynthesis</keyword>
<feature type="transmembrane region" description="Helical" evidence="10">
    <location>
        <begin position="116"/>
        <end position="140"/>
    </location>
</feature>
<organism evidence="12 13">
    <name type="scientific">Oedothorax gibbosus</name>
    <dbReference type="NCBI Taxonomy" id="931172"/>
    <lineage>
        <taxon>Eukaryota</taxon>
        <taxon>Metazoa</taxon>
        <taxon>Ecdysozoa</taxon>
        <taxon>Arthropoda</taxon>
        <taxon>Chelicerata</taxon>
        <taxon>Arachnida</taxon>
        <taxon>Araneae</taxon>
        <taxon>Araneomorphae</taxon>
        <taxon>Entelegynae</taxon>
        <taxon>Araneoidea</taxon>
        <taxon>Linyphiidae</taxon>
        <taxon>Erigoninae</taxon>
        <taxon>Oedothorax</taxon>
    </lineage>
</organism>
<dbReference type="AlphaFoldDB" id="A0AAV6VDE7"/>
<gene>
    <name evidence="12" type="ORF">JTE90_005024</name>
</gene>
<dbReference type="GO" id="GO:0042761">
    <property type="term" value="P:very long-chain fatty acid biosynthetic process"/>
    <property type="evidence" value="ECO:0007669"/>
    <property type="project" value="TreeGrafter"/>
</dbReference>
<sequence length="315" mass="35900">MTNFVERRPFNLMGMFDGLEEYLNTGDPVVREWFMVKSNFWPIFLCSSYLLIIKVIGPAMMRDRKPFELRKTMMLYNIFLVASYAACVSVVGYGIAMTGPTALCKNTLVTRKDYTYVMAASGWVIYLLKYAEFLDTIFFVLRKKDKLITNLHVIHHASLPICGWIFFRTERSGFQAYPILINSVIHIVMYSYYALAAMGPQVRKYLWWKRYLTIAQMIQFILIISFVTVIMPLTGCTAAKSSIYINVIAAGLFFALFYNFYQTSFKPTKPKSSRTNGKSVEETNGNGETNGYGKGQNGCKNGEDIANGQSKVKCN</sequence>
<dbReference type="Pfam" id="PF01151">
    <property type="entry name" value="ELO"/>
    <property type="match status" value="1"/>
</dbReference>
<name>A0AAV6VDE7_9ARAC</name>
<keyword evidence="8 10" id="KW-0472">Membrane</keyword>
<dbReference type="Proteomes" id="UP000827092">
    <property type="component" value="Unassembled WGS sequence"/>
</dbReference>
<keyword evidence="2 10" id="KW-0444">Lipid biosynthesis</keyword>
<evidence type="ECO:0000256" key="10">
    <source>
        <dbReference type="RuleBase" id="RU361115"/>
    </source>
</evidence>
<comment type="similarity">
    <text evidence="10">Belongs to the ELO family.</text>
</comment>
<evidence type="ECO:0000256" key="2">
    <source>
        <dbReference type="ARBA" id="ARBA00022516"/>
    </source>
</evidence>
<feature type="transmembrane region" description="Helical" evidence="10">
    <location>
        <begin position="40"/>
        <end position="61"/>
    </location>
</feature>
<evidence type="ECO:0000256" key="4">
    <source>
        <dbReference type="ARBA" id="ARBA00022692"/>
    </source>
</evidence>
<keyword evidence="6 10" id="KW-1133">Transmembrane helix</keyword>
<feature type="transmembrane region" description="Helical" evidence="10">
    <location>
        <begin position="243"/>
        <end position="261"/>
    </location>
</feature>
<evidence type="ECO:0000256" key="3">
    <source>
        <dbReference type="ARBA" id="ARBA00022679"/>
    </source>
</evidence>
<evidence type="ECO:0000256" key="7">
    <source>
        <dbReference type="ARBA" id="ARBA00023098"/>
    </source>
</evidence>
<keyword evidence="4 10" id="KW-0812">Transmembrane</keyword>
<dbReference type="GO" id="GO:0005789">
    <property type="term" value="C:endoplasmic reticulum membrane"/>
    <property type="evidence" value="ECO:0007669"/>
    <property type="project" value="TreeGrafter"/>
</dbReference>
<keyword evidence="3 10" id="KW-0808">Transferase</keyword>